<comment type="similarity">
    <text evidence="1">Belongs to the APC10 family.</text>
</comment>
<feature type="region of interest" description="Disordered" evidence="6">
    <location>
        <begin position="1"/>
        <end position="41"/>
    </location>
</feature>
<evidence type="ECO:0000313" key="9">
    <source>
        <dbReference type="Proteomes" id="UP000770015"/>
    </source>
</evidence>
<dbReference type="OrthoDB" id="24948at2759"/>
<feature type="compositionally biased region" description="Polar residues" evidence="6">
    <location>
        <begin position="15"/>
        <end position="31"/>
    </location>
</feature>
<protein>
    <submittedName>
        <fullName evidence="8">Anaphase-promoting complex subunit 10</fullName>
    </submittedName>
</protein>
<evidence type="ECO:0000259" key="7">
    <source>
        <dbReference type="PROSITE" id="PS51284"/>
    </source>
</evidence>
<dbReference type="PANTHER" id="PTHR12936:SF0">
    <property type="entry name" value="ANAPHASE-PROMOTING COMPLEX SUBUNIT 10"/>
    <property type="match status" value="1"/>
</dbReference>
<dbReference type="InterPro" id="IPR016901">
    <property type="entry name" value="APC10/Doc1"/>
</dbReference>
<feature type="region of interest" description="Disordered" evidence="6">
    <location>
        <begin position="53"/>
        <end position="134"/>
    </location>
</feature>
<dbReference type="InterPro" id="IPR004939">
    <property type="entry name" value="APC_su10/DOC_dom"/>
</dbReference>
<comment type="caution">
    <text evidence="8">The sequence shown here is derived from an EMBL/GenBank/DDBJ whole genome shotgun (WGS) entry which is preliminary data.</text>
</comment>
<dbReference type="CDD" id="cd08366">
    <property type="entry name" value="APC10"/>
    <property type="match status" value="1"/>
</dbReference>
<name>A0A9P8V894_9PEZI</name>
<dbReference type="PANTHER" id="PTHR12936">
    <property type="entry name" value="ANAPHASE-PROMOTING COMPLEX 10"/>
    <property type="match status" value="1"/>
</dbReference>
<evidence type="ECO:0000256" key="6">
    <source>
        <dbReference type="SAM" id="MobiDB-lite"/>
    </source>
</evidence>
<feature type="compositionally biased region" description="Acidic residues" evidence="6">
    <location>
        <begin position="105"/>
        <end position="134"/>
    </location>
</feature>
<keyword evidence="4" id="KW-0833">Ubl conjugation pathway</keyword>
<dbReference type="PROSITE" id="PS51284">
    <property type="entry name" value="DOC"/>
    <property type="match status" value="1"/>
</dbReference>
<keyword evidence="3" id="KW-0498">Mitosis</keyword>
<dbReference type="AlphaFoldDB" id="A0A9P8V894"/>
<evidence type="ECO:0000256" key="4">
    <source>
        <dbReference type="ARBA" id="ARBA00022786"/>
    </source>
</evidence>
<reference evidence="8" key="1">
    <citation type="journal article" date="2021" name="Nat. Commun.">
        <title>Genetic determinants of endophytism in the Arabidopsis root mycobiome.</title>
        <authorList>
            <person name="Mesny F."/>
            <person name="Miyauchi S."/>
            <person name="Thiergart T."/>
            <person name="Pickel B."/>
            <person name="Atanasova L."/>
            <person name="Karlsson M."/>
            <person name="Huettel B."/>
            <person name="Barry K.W."/>
            <person name="Haridas S."/>
            <person name="Chen C."/>
            <person name="Bauer D."/>
            <person name="Andreopoulos W."/>
            <person name="Pangilinan J."/>
            <person name="LaButti K."/>
            <person name="Riley R."/>
            <person name="Lipzen A."/>
            <person name="Clum A."/>
            <person name="Drula E."/>
            <person name="Henrissat B."/>
            <person name="Kohler A."/>
            <person name="Grigoriev I.V."/>
            <person name="Martin F.M."/>
            <person name="Hacquard S."/>
        </authorList>
    </citation>
    <scope>NUCLEOTIDE SEQUENCE</scope>
    <source>
        <strain evidence="8">MPI-SDFR-AT-0117</strain>
    </source>
</reference>
<evidence type="ECO:0000256" key="5">
    <source>
        <dbReference type="ARBA" id="ARBA00023306"/>
    </source>
</evidence>
<dbReference type="EMBL" id="JAGSXJ010000016">
    <property type="protein sequence ID" value="KAH6684870.1"/>
    <property type="molecule type" value="Genomic_DNA"/>
</dbReference>
<dbReference type="GO" id="GO:0070979">
    <property type="term" value="P:protein K11-linked ubiquitination"/>
    <property type="evidence" value="ECO:0007669"/>
    <property type="project" value="TreeGrafter"/>
</dbReference>
<dbReference type="SMART" id="SM01337">
    <property type="entry name" value="APC10"/>
    <property type="match status" value="1"/>
</dbReference>
<feature type="domain" description="DOC" evidence="7">
    <location>
        <begin position="140"/>
        <end position="328"/>
    </location>
</feature>
<dbReference type="GO" id="GO:0005680">
    <property type="term" value="C:anaphase-promoting complex"/>
    <property type="evidence" value="ECO:0007669"/>
    <property type="project" value="InterPro"/>
</dbReference>
<dbReference type="InterPro" id="IPR008979">
    <property type="entry name" value="Galactose-bd-like_sf"/>
</dbReference>
<dbReference type="Proteomes" id="UP000770015">
    <property type="component" value="Unassembled WGS sequence"/>
</dbReference>
<evidence type="ECO:0000256" key="1">
    <source>
        <dbReference type="ARBA" id="ARBA00006762"/>
    </source>
</evidence>
<organism evidence="8 9">
    <name type="scientific">Plectosphaerella plurivora</name>
    <dbReference type="NCBI Taxonomy" id="936078"/>
    <lineage>
        <taxon>Eukaryota</taxon>
        <taxon>Fungi</taxon>
        <taxon>Dikarya</taxon>
        <taxon>Ascomycota</taxon>
        <taxon>Pezizomycotina</taxon>
        <taxon>Sordariomycetes</taxon>
        <taxon>Hypocreomycetidae</taxon>
        <taxon>Glomerellales</taxon>
        <taxon>Plectosphaerellaceae</taxon>
        <taxon>Plectosphaerella</taxon>
    </lineage>
</organism>
<evidence type="ECO:0000256" key="2">
    <source>
        <dbReference type="ARBA" id="ARBA00022618"/>
    </source>
</evidence>
<keyword evidence="2" id="KW-0132">Cell division</keyword>
<evidence type="ECO:0000256" key="3">
    <source>
        <dbReference type="ARBA" id="ARBA00022776"/>
    </source>
</evidence>
<accession>A0A9P8V894</accession>
<dbReference type="GO" id="GO:0031145">
    <property type="term" value="P:anaphase-promoting complex-dependent catabolic process"/>
    <property type="evidence" value="ECO:0007669"/>
    <property type="project" value="InterPro"/>
</dbReference>
<gene>
    <name evidence="8" type="ORF">F5X68DRAFT_276931</name>
</gene>
<keyword evidence="9" id="KW-1185">Reference proteome</keyword>
<proteinExistence type="inferred from homology"/>
<sequence length="378" mass="42278">MDDIQRGPRRARRVAQNSAAIRTPEVATSSPAGPAIEGEPQFNAAQRLLMDYYEARGTPPSQRVVGPHLTPEGLPASSPWQTMFASSRHPGQSGAPELRPPAQDFPDEDEYTSPEENGEDEDIGDEPDDDDELGHDQLEDELEEQQDPNQELPFDPASLGLKEISNLGKFTVSSHKPGSGVEELRSDDTEQYWQSDGPQPHKLTVYFVKRVGIRDIRFYVDYQRDESYTPTKIIFRAGTSENNLIDFHEMSLTTPSGWQQVPLEGVGGGPDGNTLACWVFQMKIAENHQNGKDTHLRGIKIYAANTDTRSADRGGNPMASMVELIESAVQRPQGVDQYTEEDSDMRINRLDRRLRAQRLDAGEGDMDVPDFMREPQIR</sequence>
<keyword evidence="5" id="KW-0131">Cell cycle</keyword>
<dbReference type="Gene3D" id="2.60.120.260">
    <property type="entry name" value="Galactose-binding domain-like"/>
    <property type="match status" value="1"/>
</dbReference>
<dbReference type="Pfam" id="PF03256">
    <property type="entry name" value="ANAPC10"/>
    <property type="match status" value="1"/>
</dbReference>
<dbReference type="GO" id="GO:0051301">
    <property type="term" value="P:cell division"/>
    <property type="evidence" value="ECO:0007669"/>
    <property type="project" value="UniProtKB-KW"/>
</dbReference>
<dbReference type="SUPFAM" id="SSF49785">
    <property type="entry name" value="Galactose-binding domain-like"/>
    <property type="match status" value="1"/>
</dbReference>
<evidence type="ECO:0000313" key="8">
    <source>
        <dbReference type="EMBL" id="KAH6684870.1"/>
    </source>
</evidence>